<sequence>MRNRTAISSLTRGLCLLICSSIVTPSHADKHHNGKGAGGEIEHICAPFTTTASGSVEASNVPYSDSVFWRIDGGDKPSYILGTVHSQDRRVAQLSPAQRLRLARSDRLLIEVVPDPAANRRYLNAMYADDGTGLDERLPAPLYRRLRRIASDYGLPTERVADLKPWAAFSQIGRPQPVSGPTLDQRIHETAMRMDKPIHGLEKMAELIDTLASLPMDDQMVILKDTICNHTRIVRESKTLVDHYLADDLAGMVAFNKQPHYDEAVFERFMQTMVYDRNRRMFERLQPHLAPGGNFIALGALHLPEEDGLLALIEAAGYSVEPVN</sequence>
<evidence type="ECO:0000313" key="2">
    <source>
        <dbReference type="EMBL" id="MCS3902548.1"/>
    </source>
</evidence>
<reference evidence="2" key="1">
    <citation type="submission" date="2022-08" db="EMBL/GenBank/DDBJ databases">
        <title>Genomic Encyclopedia of Type Strains, Phase III (KMG-III): the genomes of soil and plant-associated and newly described type strains.</title>
        <authorList>
            <person name="Whitman W."/>
        </authorList>
    </citation>
    <scope>NUCLEOTIDE SEQUENCE</scope>
    <source>
        <strain evidence="2">HMT 1</strain>
    </source>
</reference>
<accession>A0AAE3HLD1</accession>
<dbReference type="PANTHER" id="PTHR40590:SF1">
    <property type="entry name" value="CYTOPLASMIC PROTEIN"/>
    <property type="match status" value="1"/>
</dbReference>
<dbReference type="Proteomes" id="UP001204445">
    <property type="component" value="Unassembled WGS sequence"/>
</dbReference>
<dbReference type="RefSeq" id="WP_259054093.1">
    <property type="nucleotide sequence ID" value="NZ_JANUCT010000003.1"/>
</dbReference>
<keyword evidence="3" id="KW-1185">Reference proteome</keyword>
<dbReference type="Pfam" id="PF01963">
    <property type="entry name" value="TraB_PrgY_gumN"/>
    <property type="match status" value="1"/>
</dbReference>
<dbReference type="EMBL" id="JANUCT010000003">
    <property type="protein sequence ID" value="MCS3902548.1"/>
    <property type="molecule type" value="Genomic_DNA"/>
</dbReference>
<keyword evidence="1" id="KW-0732">Signal</keyword>
<gene>
    <name evidence="2" type="ORF">J2T55_000552</name>
</gene>
<comment type="caution">
    <text evidence="2">The sequence shown here is derived from an EMBL/GenBank/DDBJ whole genome shotgun (WGS) entry which is preliminary data.</text>
</comment>
<dbReference type="AlphaFoldDB" id="A0AAE3HLD1"/>
<organism evidence="2 3">
    <name type="scientific">Methylohalomonas lacus</name>
    <dbReference type="NCBI Taxonomy" id="398773"/>
    <lineage>
        <taxon>Bacteria</taxon>
        <taxon>Pseudomonadati</taxon>
        <taxon>Pseudomonadota</taxon>
        <taxon>Gammaproteobacteria</taxon>
        <taxon>Methylohalomonadales</taxon>
        <taxon>Methylohalomonadaceae</taxon>
        <taxon>Methylohalomonas</taxon>
    </lineage>
</organism>
<dbReference type="PANTHER" id="PTHR40590">
    <property type="entry name" value="CYTOPLASMIC PROTEIN-RELATED"/>
    <property type="match status" value="1"/>
</dbReference>
<dbReference type="InterPro" id="IPR002816">
    <property type="entry name" value="TraB/PrgY/GumN_fam"/>
</dbReference>
<feature type="chain" id="PRO_5042104923" evidence="1">
    <location>
        <begin position="29"/>
        <end position="324"/>
    </location>
</feature>
<dbReference type="CDD" id="cd14789">
    <property type="entry name" value="Tiki"/>
    <property type="match status" value="1"/>
</dbReference>
<feature type="signal peptide" evidence="1">
    <location>
        <begin position="1"/>
        <end position="28"/>
    </location>
</feature>
<evidence type="ECO:0000313" key="3">
    <source>
        <dbReference type="Proteomes" id="UP001204445"/>
    </source>
</evidence>
<protein>
    <submittedName>
        <fullName evidence="2">Uncharacterized protein YbaP (TraB family)</fullName>
    </submittedName>
</protein>
<proteinExistence type="predicted"/>
<name>A0AAE3HLD1_9GAMM</name>
<evidence type="ECO:0000256" key="1">
    <source>
        <dbReference type="SAM" id="SignalP"/>
    </source>
</evidence>
<dbReference type="InterPro" id="IPR047111">
    <property type="entry name" value="YbaP-like"/>
</dbReference>